<evidence type="ECO:0008006" key="11">
    <source>
        <dbReference type="Google" id="ProtNLM"/>
    </source>
</evidence>
<dbReference type="PANTHER" id="PTHR46300:SF7">
    <property type="entry name" value="P450, PUTATIVE (EUROFUNG)-RELATED"/>
    <property type="match status" value="1"/>
</dbReference>
<proteinExistence type="inferred from homology"/>
<protein>
    <recommendedName>
        <fullName evidence="11">Cytochrome P450</fullName>
    </recommendedName>
</protein>
<gene>
    <name evidence="9" type="ORF">HGRIS_008028</name>
</gene>
<evidence type="ECO:0000313" key="9">
    <source>
        <dbReference type="EMBL" id="KAL0951323.1"/>
    </source>
</evidence>
<keyword evidence="5" id="KW-0479">Metal-binding</keyword>
<evidence type="ECO:0000256" key="3">
    <source>
        <dbReference type="ARBA" id="ARBA00010617"/>
    </source>
</evidence>
<dbReference type="Proteomes" id="UP001556367">
    <property type="component" value="Unassembled WGS sequence"/>
</dbReference>
<keyword evidence="8" id="KW-0503">Monooxygenase</keyword>
<dbReference type="PANTHER" id="PTHR46300">
    <property type="entry name" value="P450, PUTATIVE (EUROFUNG)-RELATED-RELATED"/>
    <property type="match status" value="1"/>
</dbReference>
<name>A0ABR3J721_9AGAR</name>
<dbReference type="InterPro" id="IPR050364">
    <property type="entry name" value="Cytochrome_P450_fung"/>
</dbReference>
<dbReference type="InterPro" id="IPR036396">
    <property type="entry name" value="Cyt_P450_sf"/>
</dbReference>
<dbReference type="SUPFAM" id="SSF48264">
    <property type="entry name" value="Cytochrome P450"/>
    <property type="match status" value="1"/>
</dbReference>
<dbReference type="PRINTS" id="PR00463">
    <property type="entry name" value="EP450I"/>
</dbReference>
<accession>A0ABR3J721</accession>
<dbReference type="InterPro" id="IPR001128">
    <property type="entry name" value="Cyt_P450"/>
</dbReference>
<dbReference type="Pfam" id="PF00067">
    <property type="entry name" value="p450"/>
    <property type="match status" value="1"/>
</dbReference>
<evidence type="ECO:0000256" key="1">
    <source>
        <dbReference type="ARBA" id="ARBA00001971"/>
    </source>
</evidence>
<evidence type="ECO:0000313" key="10">
    <source>
        <dbReference type="Proteomes" id="UP001556367"/>
    </source>
</evidence>
<dbReference type="InterPro" id="IPR002401">
    <property type="entry name" value="Cyt_P450_E_grp-I"/>
</dbReference>
<dbReference type="CDD" id="cd11065">
    <property type="entry name" value="CYP64-like"/>
    <property type="match status" value="1"/>
</dbReference>
<keyword evidence="7" id="KW-0408">Iron</keyword>
<evidence type="ECO:0000256" key="6">
    <source>
        <dbReference type="ARBA" id="ARBA00023002"/>
    </source>
</evidence>
<dbReference type="Gene3D" id="1.10.630.10">
    <property type="entry name" value="Cytochrome P450"/>
    <property type="match status" value="1"/>
</dbReference>
<evidence type="ECO:0000256" key="7">
    <source>
        <dbReference type="ARBA" id="ARBA00023004"/>
    </source>
</evidence>
<keyword evidence="4" id="KW-0349">Heme</keyword>
<comment type="pathway">
    <text evidence="2">Secondary metabolite biosynthesis.</text>
</comment>
<evidence type="ECO:0000256" key="8">
    <source>
        <dbReference type="ARBA" id="ARBA00023033"/>
    </source>
</evidence>
<keyword evidence="6" id="KW-0560">Oxidoreductase</keyword>
<evidence type="ECO:0000256" key="4">
    <source>
        <dbReference type="ARBA" id="ARBA00022617"/>
    </source>
</evidence>
<sequence>MIVLNSAKAITELLEKRSSNYSDRPYMPMNNGIIGWDWNFGLMRYNDAWRMRRRIFHQYFQQSTVDAHQPVQMKATYGLLRNLLERPERFMDHARLHAGSIILQLTYGYEIQGHDDDYVALAAAAREGYAPRGISSSYLVDFFPSLKFIPEWMPGADFKRKAKKWRYSVLALRDRPYDLYKATATQETPKFPSFVAENLERLSTQNPGAEIDDMIKESAGVAYFSGAETTISVVLSFILAMVMYPSVIKRAQEELDLVVGKHKLPNFSDRPMLPFVEAIFLESLRWNPVAPLGVPHANVADDVYEGYHIPAGSIVVGNIWHARNVRQWQAPI</sequence>
<organism evidence="9 10">
    <name type="scientific">Hohenbuehelia grisea</name>
    <dbReference type="NCBI Taxonomy" id="104357"/>
    <lineage>
        <taxon>Eukaryota</taxon>
        <taxon>Fungi</taxon>
        <taxon>Dikarya</taxon>
        <taxon>Basidiomycota</taxon>
        <taxon>Agaricomycotina</taxon>
        <taxon>Agaricomycetes</taxon>
        <taxon>Agaricomycetidae</taxon>
        <taxon>Agaricales</taxon>
        <taxon>Pleurotineae</taxon>
        <taxon>Pleurotaceae</taxon>
        <taxon>Hohenbuehelia</taxon>
    </lineage>
</organism>
<evidence type="ECO:0000256" key="2">
    <source>
        <dbReference type="ARBA" id="ARBA00005179"/>
    </source>
</evidence>
<evidence type="ECO:0000256" key="5">
    <source>
        <dbReference type="ARBA" id="ARBA00022723"/>
    </source>
</evidence>
<comment type="cofactor">
    <cofactor evidence="1">
        <name>heme</name>
        <dbReference type="ChEBI" id="CHEBI:30413"/>
    </cofactor>
</comment>
<dbReference type="EMBL" id="JASNQZ010000011">
    <property type="protein sequence ID" value="KAL0951323.1"/>
    <property type="molecule type" value="Genomic_DNA"/>
</dbReference>
<keyword evidence="10" id="KW-1185">Reference proteome</keyword>
<comment type="similarity">
    <text evidence="3">Belongs to the cytochrome P450 family.</text>
</comment>
<comment type="caution">
    <text evidence="9">The sequence shown here is derived from an EMBL/GenBank/DDBJ whole genome shotgun (WGS) entry which is preliminary data.</text>
</comment>
<reference evidence="10" key="1">
    <citation type="submission" date="2024-06" db="EMBL/GenBank/DDBJ databases">
        <title>Multi-omics analyses provide insights into the biosynthesis of the anticancer antibiotic pleurotin in Hohenbuehelia grisea.</title>
        <authorList>
            <person name="Weaver J.A."/>
            <person name="Alberti F."/>
        </authorList>
    </citation>
    <scope>NUCLEOTIDE SEQUENCE [LARGE SCALE GENOMIC DNA]</scope>
    <source>
        <strain evidence="10">T-177</strain>
    </source>
</reference>